<dbReference type="Proteomes" id="UP000019483">
    <property type="component" value="Unassembled WGS sequence"/>
</dbReference>
<name>W9DR36_METTI</name>
<feature type="domain" description="Peptidase C14 caspase" evidence="1">
    <location>
        <begin position="14"/>
        <end position="111"/>
    </location>
</feature>
<dbReference type="AlphaFoldDB" id="W9DR36"/>
<dbReference type="RefSeq" id="WP_023846282.1">
    <property type="nucleotide sequence ID" value="NZ_AZAJ01000001.1"/>
</dbReference>
<reference evidence="2 3" key="1">
    <citation type="submission" date="2013-08" db="EMBL/GenBank/DDBJ databases">
        <authorList>
            <consortium name="DOE Joint Genome Institute"/>
            <person name="Eisen J."/>
            <person name="Huntemann M."/>
            <person name="Han J."/>
            <person name="Chen A."/>
            <person name="Kyrpides N."/>
            <person name="Mavromatis K."/>
            <person name="Markowitz V."/>
            <person name="Palaniappan K."/>
            <person name="Ivanova N."/>
            <person name="Schaumberg A."/>
            <person name="Pati A."/>
            <person name="Liolios K."/>
            <person name="Nordberg H.P."/>
            <person name="Cantor M.N."/>
            <person name="Hua S.X."/>
            <person name="Woyke T."/>
        </authorList>
    </citation>
    <scope>NUCLEOTIDE SEQUENCE [LARGE SCALE GENOMIC DNA]</scope>
    <source>
        <strain evidence="2 3">DSM 2278</strain>
    </source>
</reference>
<dbReference type="Pfam" id="PF00656">
    <property type="entry name" value="Peptidase_C14"/>
    <property type="match status" value="1"/>
</dbReference>
<gene>
    <name evidence="2" type="ORF">MettiDRAFT_2643</name>
</gene>
<evidence type="ECO:0000313" key="3">
    <source>
        <dbReference type="Proteomes" id="UP000019483"/>
    </source>
</evidence>
<protein>
    <recommendedName>
        <fullName evidence="1">Peptidase C14 caspase domain-containing protein</fullName>
    </recommendedName>
</protein>
<dbReference type="Gene3D" id="3.40.50.1460">
    <property type="match status" value="1"/>
</dbReference>
<keyword evidence="3" id="KW-1185">Reference proteome</keyword>
<dbReference type="EMBL" id="AZAJ01000001">
    <property type="protein sequence ID" value="ETA69149.1"/>
    <property type="molecule type" value="Genomic_DNA"/>
</dbReference>
<evidence type="ECO:0000259" key="1">
    <source>
        <dbReference type="Pfam" id="PF00656"/>
    </source>
</evidence>
<sequence>MSKYVSGVFAVPKYDSRYIKNLPFCSTDCQKLKAVLKDNIGIEENNMKVFGEEAKDEVKKYDIIRATQLVCDKAQQDDTVILYFSGHGYAKNNEAYLITFDTKDDLIEDTAVPISRIKKEGSPQD</sequence>
<dbReference type="GO" id="GO:0004197">
    <property type="term" value="F:cysteine-type endopeptidase activity"/>
    <property type="evidence" value="ECO:0007669"/>
    <property type="project" value="InterPro"/>
</dbReference>
<accession>W9DR36</accession>
<comment type="caution">
    <text evidence="2">The sequence shown here is derived from an EMBL/GenBank/DDBJ whole genome shotgun (WGS) entry which is preliminary data.</text>
</comment>
<dbReference type="GO" id="GO:0006508">
    <property type="term" value="P:proteolysis"/>
    <property type="evidence" value="ECO:0007669"/>
    <property type="project" value="InterPro"/>
</dbReference>
<organism evidence="2 3">
    <name type="scientific">Methanolobus tindarius DSM 2278</name>
    <dbReference type="NCBI Taxonomy" id="1090322"/>
    <lineage>
        <taxon>Archaea</taxon>
        <taxon>Methanobacteriati</taxon>
        <taxon>Methanobacteriota</taxon>
        <taxon>Stenosarchaea group</taxon>
        <taxon>Methanomicrobia</taxon>
        <taxon>Methanosarcinales</taxon>
        <taxon>Methanosarcinaceae</taxon>
        <taxon>Methanolobus</taxon>
    </lineage>
</organism>
<proteinExistence type="predicted"/>
<evidence type="ECO:0000313" key="2">
    <source>
        <dbReference type="EMBL" id="ETA69149.1"/>
    </source>
</evidence>
<dbReference type="InterPro" id="IPR011600">
    <property type="entry name" value="Pept_C14_caspase"/>
</dbReference>